<dbReference type="Proteomes" id="UP001177670">
    <property type="component" value="Unassembled WGS sequence"/>
</dbReference>
<gene>
    <name evidence="2" type="ORF">K0M31_003999</name>
</gene>
<dbReference type="EMBL" id="JAHYIQ010000012">
    <property type="protein sequence ID" value="KAK1127462.1"/>
    <property type="molecule type" value="Genomic_DNA"/>
</dbReference>
<evidence type="ECO:0000313" key="3">
    <source>
        <dbReference type="Proteomes" id="UP001177670"/>
    </source>
</evidence>
<keyword evidence="3" id="KW-1185">Reference proteome</keyword>
<organism evidence="2 3">
    <name type="scientific">Melipona bicolor</name>
    <dbReference type="NCBI Taxonomy" id="60889"/>
    <lineage>
        <taxon>Eukaryota</taxon>
        <taxon>Metazoa</taxon>
        <taxon>Ecdysozoa</taxon>
        <taxon>Arthropoda</taxon>
        <taxon>Hexapoda</taxon>
        <taxon>Insecta</taxon>
        <taxon>Pterygota</taxon>
        <taxon>Neoptera</taxon>
        <taxon>Endopterygota</taxon>
        <taxon>Hymenoptera</taxon>
        <taxon>Apocrita</taxon>
        <taxon>Aculeata</taxon>
        <taxon>Apoidea</taxon>
        <taxon>Anthophila</taxon>
        <taxon>Apidae</taxon>
        <taxon>Melipona</taxon>
    </lineage>
</organism>
<feature type="compositionally biased region" description="Basic and acidic residues" evidence="1">
    <location>
        <begin position="47"/>
        <end position="60"/>
    </location>
</feature>
<feature type="region of interest" description="Disordered" evidence="1">
    <location>
        <begin position="1"/>
        <end position="82"/>
    </location>
</feature>
<name>A0AA40FY07_9HYME</name>
<comment type="caution">
    <text evidence="2">The sequence shown here is derived from an EMBL/GenBank/DDBJ whole genome shotgun (WGS) entry which is preliminary data.</text>
</comment>
<accession>A0AA40FY07</accession>
<proteinExistence type="predicted"/>
<protein>
    <submittedName>
        <fullName evidence="2">Uncharacterized protein</fullName>
    </submittedName>
</protein>
<evidence type="ECO:0000313" key="2">
    <source>
        <dbReference type="EMBL" id="KAK1127462.1"/>
    </source>
</evidence>
<sequence length="109" mass="11859">MGGALDVTGADLGPPRPRQRGWALDPSGPFPFPFAPSSPFSSWPASRRTEEGTPERKREIGQPSAACAATRGNIQRSTDSQGTFPLFSVSLGPFGIEKMQFRYRYLKGN</sequence>
<evidence type="ECO:0000256" key="1">
    <source>
        <dbReference type="SAM" id="MobiDB-lite"/>
    </source>
</evidence>
<dbReference type="AlphaFoldDB" id="A0AA40FY07"/>
<reference evidence="2" key="1">
    <citation type="submission" date="2021-10" db="EMBL/GenBank/DDBJ databases">
        <title>Melipona bicolor Genome sequencing and assembly.</title>
        <authorList>
            <person name="Araujo N.S."/>
            <person name="Arias M.C."/>
        </authorList>
    </citation>
    <scope>NUCLEOTIDE SEQUENCE</scope>
    <source>
        <strain evidence="2">USP_2M_L1-L4_2017</strain>
        <tissue evidence="2">Whole body</tissue>
    </source>
</reference>
<feature type="compositionally biased region" description="Polar residues" evidence="1">
    <location>
        <begin position="72"/>
        <end position="82"/>
    </location>
</feature>
<feature type="compositionally biased region" description="Low complexity" evidence="1">
    <location>
        <begin position="37"/>
        <end position="46"/>
    </location>
</feature>